<organism evidence="1 2">
    <name type="scientific">Vigna mungo</name>
    <name type="common">Black gram</name>
    <name type="synonym">Phaseolus mungo</name>
    <dbReference type="NCBI Taxonomy" id="3915"/>
    <lineage>
        <taxon>Eukaryota</taxon>
        <taxon>Viridiplantae</taxon>
        <taxon>Streptophyta</taxon>
        <taxon>Embryophyta</taxon>
        <taxon>Tracheophyta</taxon>
        <taxon>Spermatophyta</taxon>
        <taxon>Magnoliopsida</taxon>
        <taxon>eudicotyledons</taxon>
        <taxon>Gunneridae</taxon>
        <taxon>Pentapetalae</taxon>
        <taxon>rosids</taxon>
        <taxon>fabids</taxon>
        <taxon>Fabales</taxon>
        <taxon>Fabaceae</taxon>
        <taxon>Papilionoideae</taxon>
        <taxon>50 kb inversion clade</taxon>
        <taxon>NPAAA clade</taxon>
        <taxon>indigoferoid/millettioid clade</taxon>
        <taxon>Phaseoleae</taxon>
        <taxon>Vigna</taxon>
    </lineage>
</organism>
<dbReference type="AlphaFoldDB" id="A0AAQ3S794"/>
<evidence type="ECO:0000313" key="1">
    <source>
        <dbReference type="EMBL" id="WVZ18331.1"/>
    </source>
</evidence>
<name>A0AAQ3S794_VIGMU</name>
<accession>A0AAQ3S794</accession>
<dbReference type="EMBL" id="CP144699">
    <property type="protein sequence ID" value="WVZ18331.1"/>
    <property type="molecule type" value="Genomic_DNA"/>
</dbReference>
<proteinExistence type="predicted"/>
<protein>
    <submittedName>
        <fullName evidence="1">Uncharacterized protein</fullName>
    </submittedName>
</protein>
<keyword evidence="2" id="KW-1185">Reference proteome</keyword>
<gene>
    <name evidence="1" type="ORF">V8G54_005653</name>
</gene>
<evidence type="ECO:0000313" key="2">
    <source>
        <dbReference type="Proteomes" id="UP001374535"/>
    </source>
</evidence>
<sequence>MHLEVKKLNIVSPLETKRIATKRQSKPAPLPLNIEQKERGLRIVQTYLRAREVLRKHEGEKLIRQPKEELATTQRFPTPSMAIVSSAPSPPLIGQVQHIKSGITVST</sequence>
<reference evidence="1 2" key="1">
    <citation type="journal article" date="2023" name="Life. Sci Alliance">
        <title>Evolutionary insights into 3D genome organization and epigenetic landscape of Vigna mungo.</title>
        <authorList>
            <person name="Junaid A."/>
            <person name="Singh B."/>
            <person name="Bhatia S."/>
        </authorList>
    </citation>
    <scope>NUCLEOTIDE SEQUENCE [LARGE SCALE GENOMIC DNA]</scope>
    <source>
        <strain evidence="1">Urdbean</strain>
    </source>
</reference>
<dbReference type="Proteomes" id="UP001374535">
    <property type="component" value="Chromosome 2"/>
</dbReference>